<dbReference type="SUPFAM" id="SSF50249">
    <property type="entry name" value="Nucleic acid-binding proteins"/>
    <property type="match status" value="4"/>
</dbReference>
<dbReference type="Pfam" id="PF08646">
    <property type="entry name" value="Rep_fac-A_C"/>
    <property type="match status" value="1"/>
</dbReference>
<dbReference type="GO" id="GO:0003677">
    <property type="term" value="F:DNA binding"/>
    <property type="evidence" value="ECO:0007669"/>
    <property type="project" value="UniProtKB-KW"/>
</dbReference>
<evidence type="ECO:0000259" key="6">
    <source>
        <dbReference type="Pfam" id="PF08646"/>
    </source>
</evidence>
<dbReference type="AlphaFoldDB" id="A0A0N5CGM6"/>
<evidence type="ECO:0000256" key="4">
    <source>
        <dbReference type="ARBA" id="ARBA00022833"/>
    </source>
</evidence>
<dbReference type="InterPro" id="IPR047192">
    <property type="entry name" value="Euk_RPA1_DBD_C"/>
</dbReference>
<evidence type="ECO:0000313" key="9">
    <source>
        <dbReference type="WBParaSite" id="SPAL_0001700200.1"/>
    </source>
</evidence>
<comment type="similarity">
    <text evidence="1">Belongs to the replication factor A protein 1 family.</text>
</comment>
<dbReference type="GO" id="GO:0008270">
    <property type="term" value="F:zinc ion binding"/>
    <property type="evidence" value="ECO:0007669"/>
    <property type="project" value="UniProtKB-KW"/>
</dbReference>
<keyword evidence="3" id="KW-0863">Zinc-finger</keyword>
<keyword evidence="2" id="KW-0479">Metal-binding</keyword>
<keyword evidence="5" id="KW-0238">DNA-binding</keyword>
<evidence type="ECO:0000259" key="7">
    <source>
        <dbReference type="Pfam" id="PF16900"/>
    </source>
</evidence>
<dbReference type="CDD" id="cd04474">
    <property type="entry name" value="RPA1_DBD_A"/>
    <property type="match status" value="1"/>
</dbReference>
<evidence type="ECO:0000256" key="1">
    <source>
        <dbReference type="ARBA" id="ARBA00005690"/>
    </source>
</evidence>
<dbReference type="Proteomes" id="UP000046392">
    <property type="component" value="Unplaced"/>
</dbReference>
<keyword evidence="8" id="KW-1185">Reference proteome</keyword>
<reference evidence="9" key="1">
    <citation type="submission" date="2017-02" db="UniProtKB">
        <authorList>
            <consortium name="WormBaseParasite"/>
        </authorList>
    </citation>
    <scope>IDENTIFICATION</scope>
</reference>
<dbReference type="STRING" id="174720.A0A0N5CGM6"/>
<dbReference type="WBParaSite" id="SPAL_0001700200.1">
    <property type="protein sequence ID" value="SPAL_0001700200.1"/>
    <property type="gene ID" value="SPAL_0001700200"/>
</dbReference>
<evidence type="ECO:0000256" key="3">
    <source>
        <dbReference type="ARBA" id="ARBA00022771"/>
    </source>
</evidence>
<dbReference type="InterPro" id="IPR013955">
    <property type="entry name" value="Rep_factor-A_C"/>
</dbReference>
<keyword evidence="4" id="KW-0862">Zinc</keyword>
<dbReference type="InterPro" id="IPR031657">
    <property type="entry name" value="REPA_OB_2"/>
</dbReference>
<dbReference type="Gene3D" id="2.40.50.140">
    <property type="entry name" value="Nucleic acid-binding proteins"/>
    <property type="match status" value="4"/>
</dbReference>
<dbReference type="CDD" id="cd04476">
    <property type="entry name" value="RPA1_DBD_C"/>
    <property type="match status" value="1"/>
</dbReference>
<accession>A0A0N5CGM6</accession>
<evidence type="ECO:0000256" key="5">
    <source>
        <dbReference type="ARBA" id="ARBA00023125"/>
    </source>
</evidence>
<proteinExistence type="inferred from homology"/>
<evidence type="ECO:0000313" key="8">
    <source>
        <dbReference type="Proteomes" id="UP000046392"/>
    </source>
</evidence>
<dbReference type="PANTHER" id="PTHR47165:SF4">
    <property type="entry name" value="OS03G0429900 PROTEIN"/>
    <property type="match status" value="1"/>
</dbReference>
<feature type="domain" description="Replication protein A OB" evidence="7">
    <location>
        <begin position="308"/>
        <end position="381"/>
    </location>
</feature>
<feature type="domain" description="Replication factor A C-terminal" evidence="6">
    <location>
        <begin position="451"/>
        <end position="595"/>
    </location>
</feature>
<sequence length="612" mass="69415">MSSISKKIKKKEYELTRGFFQLLAENNADRLKPVVQIINSRPSNNGSSIGLRLSDGTFSFGAVFLKDNAIKKFELYELEKSQSVIKLIGFCSNIANNEKAKRVYLYIFDFELLEKDSPIIGTPKPHSGISVIFLALKDGKVEQGPLNKLNSQLQAKEVIKVAQSVKSVSSENDASIVPIVSISPNILQWKIIGTVTEKSEIRYFDTPKGRGEVFDFFITDKEGTEIRVSCFGYMAYKYNEFIELYSSYTIKGNNKAITLAKKGYNNTGHEYEIVMRDDVKVTRYKNEITLPPQKIDRVNLSKIKMFLGEYIDVIAVVHNMEEPVNVNGKNGVLNRMRVSLIDESGSLVTLTIWGDSCDEFTEDLLHKPIILKNVAVTEFSGIFNLTFGFRSRIIPSEDVDIVEDISEWYTRERGNIQISNISSSPTTINNNVTIHSVIVSCLNDNNIKEGYFNVIGRVGRVRENLVYKACLQKDCREKVVLQNGKYYCSKCNITLRNFKYVLMVIFKIYDHTGSHWVVMLNDVAERLLKKKASKVGGIIKAHGELEGCNIVVSNLVNTLHDFKVRFKIRSYKGRTVAKWCCVDVKPVSLTKYADCLKEWCKNAEEFCSKYGI</sequence>
<name>A0A0N5CGM6_STREA</name>
<dbReference type="InterPro" id="IPR012340">
    <property type="entry name" value="NA-bd_OB-fold"/>
</dbReference>
<protein>
    <submittedName>
        <fullName evidence="9">Replication protein A subunit</fullName>
    </submittedName>
</protein>
<dbReference type="FunFam" id="2.40.50.140:FF:000041">
    <property type="entry name" value="Replication protein A subunit"/>
    <property type="match status" value="1"/>
</dbReference>
<evidence type="ECO:0000256" key="2">
    <source>
        <dbReference type="ARBA" id="ARBA00022723"/>
    </source>
</evidence>
<organism evidence="8 9">
    <name type="scientific">Strongyloides papillosus</name>
    <name type="common">Intestinal threadworm</name>
    <dbReference type="NCBI Taxonomy" id="174720"/>
    <lineage>
        <taxon>Eukaryota</taxon>
        <taxon>Metazoa</taxon>
        <taxon>Ecdysozoa</taxon>
        <taxon>Nematoda</taxon>
        <taxon>Chromadorea</taxon>
        <taxon>Rhabditida</taxon>
        <taxon>Tylenchina</taxon>
        <taxon>Panagrolaimomorpha</taxon>
        <taxon>Strongyloidoidea</taxon>
        <taxon>Strongyloididae</taxon>
        <taxon>Strongyloides</taxon>
    </lineage>
</organism>
<dbReference type="Pfam" id="PF16900">
    <property type="entry name" value="REPA_OB_2"/>
    <property type="match status" value="1"/>
</dbReference>
<dbReference type="PANTHER" id="PTHR47165">
    <property type="entry name" value="OS03G0429900 PROTEIN"/>
    <property type="match status" value="1"/>
</dbReference>